<dbReference type="Pfam" id="PF03798">
    <property type="entry name" value="TRAM_LAG1_CLN8"/>
    <property type="match status" value="1"/>
</dbReference>
<dbReference type="EMBL" id="CAJNRF010000530">
    <property type="protein sequence ID" value="CAF1966762.1"/>
    <property type="molecule type" value="Genomic_DNA"/>
</dbReference>
<dbReference type="InterPro" id="IPR016439">
    <property type="entry name" value="Lag1/Lac1-like"/>
</dbReference>
<evidence type="ECO:0000256" key="5">
    <source>
        <dbReference type="ARBA" id="ARBA00022989"/>
    </source>
</evidence>
<dbReference type="SMART" id="SM00724">
    <property type="entry name" value="TLC"/>
    <property type="match status" value="1"/>
</dbReference>
<dbReference type="PANTHER" id="PTHR12560">
    <property type="entry name" value="LONGEVITY ASSURANCE FACTOR 1 LAG1"/>
    <property type="match status" value="1"/>
</dbReference>
<dbReference type="EMBL" id="CAJNOV010000126">
    <property type="protein sequence ID" value="CAF0993973.1"/>
    <property type="molecule type" value="Genomic_DNA"/>
</dbReference>
<evidence type="ECO:0000313" key="14">
    <source>
        <dbReference type="EMBL" id="CAF2076852.1"/>
    </source>
</evidence>
<dbReference type="EMBL" id="CAJNRE010008861">
    <property type="protein sequence ID" value="CAF2076852.1"/>
    <property type="molecule type" value="Genomic_DNA"/>
</dbReference>
<comment type="subcellular location">
    <subcellularLocation>
        <location evidence="1">Membrane</location>
        <topology evidence="1">Multi-pass membrane protein</topology>
    </subcellularLocation>
</comment>
<evidence type="ECO:0000313" key="12">
    <source>
        <dbReference type="EMBL" id="CAF1262945.1"/>
    </source>
</evidence>
<evidence type="ECO:0000313" key="16">
    <source>
        <dbReference type="Proteomes" id="UP000663834"/>
    </source>
</evidence>
<feature type="transmembrane region" description="Helical" evidence="9">
    <location>
        <begin position="250"/>
        <end position="269"/>
    </location>
</feature>
<feature type="compositionally biased region" description="Acidic residues" evidence="8">
    <location>
        <begin position="334"/>
        <end position="344"/>
    </location>
</feature>
<evidence type="ECO:0000313" key="13">
    <source>
        <dbReference type="EMBL" id="CAF1966762.1"/>
    </source>
</evidence>
<evidence type="ECO:0000256" key="8">
    <source>
        <dbReference type="SAM" id="MobiDB-lite"/>
    </source>
</evidence>
<evidence type="ECO:0000313" key="15">
    <source>
        <dbReference type="EMBL" id="CAF2250274.1"/>
    </source>
</evidence>
<dbReference type="AlphaFoldDB" id="A0A815B1A2"/>
<comment type="caution">
    <text evidence="12">The sequence shown here is derived from an EMBL/GenBank/DDBJ whole genome shotgun (WGS) entry which is preliminary data.</text>
</comment>
<name>A0A815B1A2_9BILA</name>
<feature type="compositionally biased region" description="Polar residues" evidence="8">
    <location>
        <begin position="346"/>
        <end position="359"/>
    </location>
</feature>
<dbReference type="GO" id="GO:0050291">
    <property type="term" value="F:sphingosine N-acyltransferase activity"/>
    <property type="evidence" value="ECO:0007669"/>
    <property type="project" value="InterPro"/>
</dbReference>
<dbReference type="UniPathway" id="UPA00222"/>
<protein>
    <recommendedName>
        <fullName evidence="10">TLC domain-containing protein</fullName>
    </recommendedName>
</protein>
<sequence>MTHPHLTAEQVENWKGLKGNFTLTPNFIDLVQGIWNTISWYYAPHMWKNYVFPDSFVDEITRHFYFPINQVYYIIYIAIFITLIRYIFERFICKPYVNWLELTSINKKKFPESAWKTVFYTCTWTFNVYLLTYRYDYFHRPYLIWDDWASGMNVPFDIQVMYFVQCGFYLHSVYATLYMDYKRKDFYAMLIHHVLTMALIFVSFATRYHKVGLLVLFVHDITDIWLEIAKSLHYMSLRKGGRECPRWETAANGCFVIFFLSWFLFRLYWYPLKVLYSTGVVTAYQAYGKGCGLYGFFNSLLWILLGLNIYWLYFILQLLIRALRGTSNGLQDTREDEDDDEEETTVTSSPVKKSVNNIIKETKKKK</sequence>
<evidence type="ECO:0000256" key="2">
    <source>
        <dbReference type="ARBA" id="ARBA00004760"/>
    </source>
</evidence>
<dbReference type="OrthoDB" id="537032at2759"/>
<evidence type="ECO:0000313" key="11">
    <source>
        <dbReference type="EMBL" id="CAF0993973.1"/>
    </source>
</evidence>
<comment type="pathway">
    <text evidence="3">Sphingolipid metabolism.</text>
</comment>
<feature type="transmembrane region" description="Helical" evidence="9">
    <location>
        <begin position="71"/>
        <end position="88"/>
    </location>
</feature>
<evidence type="ECO:0000259" key="10">
    <source>
        <dbReference type="PROSITE" id="PS50922"/>
    </source>
</evidence>
<keyword evidence="4 7" id="KW-0812">Transmembrane</keyword>
<evidence type="ECO:0000256" key="9">
    <source>
        <dbReference type="SAM" id="Phobius"/>
    </source>
</evidence>
<comment type="pathway">
    <text evidence="2">Lipid metabolism; sphingolipid metabolism.</text>
</comment>
<dbReference type="Proteomes" id="UP000663834">
    <property type="component" value="Unassembled WGS sequence"/>
</dbReference>
<gene>
    <name evidence="11" type="ORF">CJN711_LOCUS2000</name>
    <name evidence="12" type="ORF">KQP761_LOCUS2893</name>
    <name evidence="14" type="ORF">MBJ925_LOCUS17758</name>
    <name evidence="13" type="ORF">WKI299_LOCUS3123</name>
    <name evidence="15" type="ORF">XDN619_LOCUS35303</name>
</gene>
<feature type="transmembrane region" description="Helical" evidence="9">
    <location>
        <begin position="186"/>
        <end position="205"/>
    </location>
</feature>
<reference evidence="12" key="1">
    <citation type="submission" date="2021-02" db="EMBL/GenBank/DDBJ databases">
        <authorList>
            <person name="Nowell W R."/>
        </authorList>
    </citation>
    <scope>NUCLEOTIDE SEQUENCE</scope>
</reference>
<dbReference type="GO" id="GO:0046513">
    <property type="term" value="P:ceramide biosynthetic process"/>
    <property type="evidence" value="ECO:0007669"/>
    <property type="project" value="InterPro"/>
</dbReference>
<accession>A0A815B1A2</accession>
<dbReference type="GO" id="GO:0016020">
    <property type="term" value="C:membrane"/>
    <property type="evidence" value="ECO:0007669"/>
    <property type="project" value="UniProtKB-SubCell"/>
</dbReference>
<dbReference type="EMBL" id="CAJNRG010018190">
    <property type="protein sequence ID" value="CAF2250274.1"/>
    <property type="molecule type" value="Genomic_DNA"/>
</dbReference>
<dbReference type="PROSITE" id="PS50922">
    <property type="entry name" value="TLC"/>
    <property type="match status" value="1"/>
</dbReference>
<organism evidence="12 16">
    <name type="scientific">Rotaria magnacalcarata</name>
    <dbReference type="NCBI Taxonomy" id="392030"/>
    <lineage>
        <taxon>Eukaryota</taxon>
        <taxon>Metazoa</taxon>
        <taxon>Spiralia</taxon>
        <taxon>Gnathifera</taxon>
        <taxon>Rotifera</taxon>
        <taxon>Eurotatoria</taxon>
        <taxon>Bdelloidea</taxon>
        <taxon>Philodinida</taxon>
        <taxon>Philodinidae</taxon>
        <taxon>Rotaria</taxon>
    </lineage>
</organism>
<dbReference type="PANTHER" id="PTHR12560:SF58">
    <property type="entry name" value="CERAMIDE SYNTHASE 1"/>
    <property type="match status" value="1"/>
</dbReference>
<evidence type="ECO:0000256" key="3">
    <source>
        <dbReference type="ARBA" id="ARBA00004991"/>
    </source>
</evidence>
<evidence type="ECO:0000256" key="1">
    <source>
        <dbReference type="ARBA" id="ARBA00004141"/>
    </source>
</evidence>
<dbReference type="Proteomes" id="UP000663855">
    <property type="component" value="Unassembled WGS sequence"/>
</dbReference>
<proteinExistence type="predicted"/>
<keyword evidence="6 7" id="KW-0472">Membrane</keyword>
<evidence type="ECO:0000256" key="7">
    <source>
        <dbReference type="PROSITE-ProRule" id="PRU00205"/>
    </source>
</evidence>
<feature type="transmembrane region" description="Helical" evidence="9">
    <location>
        <begin position="211"/>
        <end position="229"/>
    </location>
</feature>
<keyword evidence="5 9" id="KW-1133">Transmembrane helix</keyword>
<dbReference type="Proteomes" id="UP000663824">
    <property type="component" value="Unassembled WGS sequence"/>
</dbReference>
<evidence type="ECO:0000256" key="4">
    <source>
        <dbReference type="ARBA" id="ARBA00022692"/>
    </source>
</evidence>
<feature type="region of interest" description="Disordered" evidence="8">
    <location>
        <begin position="330"/>
        <end position="366"/>
    </location>
</feature>
<dbReference type="Proteomes" id="UP000663856">
    <property type="component" value="Unassembled WGS sequence"/>
</dbReference>
<evidence type="ECO:0000256" key="6">
    <source>
        <dbReference type="ARBA" id="ARBA00023136"/>
    </source>
</evidence>
<dbReference type="InterPro" id="IPR006634">
    <property type="entry name" value="TLC-dom"/>
</dbReference>
<dbReference type="EMBL" id="CAJNOW010000181">
    <property type="protein sequence ID" value="CAF1262945.1"/>
    <property type="molecule type" value="Genomic_DNA"/>
</dbReference>
<dbReference type="Proteomes" id="UP000663887">
    <property type="component" value="Unassembled WGS sequence"/>
</dbReference>
<feature type="transmembrane region" description="Helical" evidence="9">
    <location>
        <begin position="300"/>
        <end position="320"/>
    </location>
</feature>
<feature type="domain" description="TLC" evidence="10">
    <location>
        <begin position="108"/>
        <end position="324"/>
    </location>
</feature>